<dbReference type="SUPFAM" id="SSF56784">
    <property type="entry name" value="HAD-like"/>
    <property type="match status" value="1"/>
</dbReference>
<protein>
    <recommendedName>
        <fullName evidence="7">Cd(2+)-exporting ATPase</fullName>
        <ecNumber evidence="7">7.2.2.21</ecNumber>
    </recommendedName>
</protein>
<dbReference type="InterPro" id="IPR001757">
    <property type="entry name" value="P_typ_ATPase"/>
</dbReference>
<dbReference type="InterPro" id="IPR036412">
    <property type="entry name" value="HAD-like_sf"/>
</dbReference>
<evidence type="ECO:0000313" key="9">
    <source>
        <dbReference type="EMBL" id="OLS03571.1"/>
    </source>
</evidence>
<reference evidence="9 10" key="1">
    <citation type="submission" date="2016-02" db="EMBL/GenBank/DDBJ databases">
        <title>Genome sequence of Tissierella creatinophila DSM 6911.</title>
        <authorList>
            <person name="Poehlein A."/>
            <person name="Daniel R."/>
        </authorList>
    </citation>
    <scope>NUCLEOTIDE SEQUENCE [LARGE SCALE GENOMIC DNA]</scope>
    <source>
        <strain evidence="9 10">DSM 6911</strain>
    </source>
</reference>
<keyword evidence="6" id="KW-0472">Membrane</keyword>
<accession>A0A1U7M8G4</accession>
<keyword evidence="10" id="KW-1185">Reference proteome</keyword>
<keyword evidence="9" id="KW-0378">Hydrolase</keyword>
<sequence>MNKENIKFEILDLVGTVVHIAIDKEYDGYIVISDEVKEDSKKAINKLKEIVVKKTVMLTGDAISVGEKVGEFLGIDEVHAELLPDQKVEQLERLDKARSVKEKLAFVRDGINDAPVLARADIGIATMSEAVIADVGVSILAIINAMRIMRTKDKL</sequence>
<evidence type="ECO:0000256" key="6">
    <source>
        <dbReference type="ARBA" id="ARBA00023136"/>
    </source>
</evidence>
<evidence type="ECO:0000256" key="5">
    <source>
        <dbReference type="ARBA" id="ARBA00022989"/>
    </source>
</evidence>
<dbReference type="Proteomes" id="UP000186112">
    <property type="component" value="Unassembled WGS sequence"/>
</dbReference>
<evidence type="ECO:0000256" key="8">
    <source>
        <dbReference type="ARBA" id="ARBA00049338"/>
    </source>
</evidence>
<evidence type="ECO:0000256" key="3">
    <source>
        <dbReference type="ARBA" id="ARBA00022539"/>
    </source>
</evidence>
<dbReference type="Pfam" id="PF00702">
    <property type="entry name" value="Hydrolase"/>
    <property type="match status" value="1"/>
</dbReference>
<evidence type="ECO:0000256" key="1">
    <source>
        <dbReference type="ARBA" id="ARBA00004370"/>
    </source>
</evidence>
<evidence type="ECO:0000256" key="2">
    <source>
        <dbReference type="ARBA" id="ARBA00006024"/>
    </source>
</evidence>
<gene>
    <name evidence="9" type="primary">ziaA_1</name>
    <name evidence="9" type="ORF">TICRE_04280</name>
</gene>
<evidence type="ECO:0000256" key="4">
    <source>
        <dbReference type="ARBA" id="ARBA00022692"/>
    </source>
</evidence>
<dbReference type="InterPro" id="IPR051014">
    <property type="entry name" value="Cation_Transport_ATPase_IB"/>
</dbReference>
<comment type="caution">
    <text evidence="9">The sequence shown here is derived from an EMBL/GenBank/DDBJ whole genome shotgun (WGS) entry which is preliminary data.</text>
</comment>
<dbReference type="PANTHER" id="PTHR48085:SF5">
    <property type="entry name" value="CADMIUM_ZINC-TRANSPORTING ATPASE HMA4-RELATED"/>
    <property type="match status" value="1"/>
</dbReference>
<evidence type="ECO:0000313" key="10">
    <source>
        <dbReference type="Proteomes" id="UP000186112"/>
    </source>
</evidence>
<keyword evidence="4" id="KW-0812">Transmembrane</keyword>
<dbReference type="EC" id="7.2.2.21" evidence="7"/>
<evidence type="ECO:0000256" key="7">
    <source>
        <dbReference type="ARBA" id="ARBA00039103"/>
    </source>
</evidence>
<dbReference type="InterPro" id="IPR023299">
    <property type="entry name" value="ATPase_P-typ_cyto_dom_N"/>
</dbReference>
<dbReference type="AlphaFoldDB" id="A0A1U7M8G4"/>
<proteinExistence type="inferred from homology"/>
<dbReference type="RefSeq" id="WP_075724656.1">
    <property type="nucleotide sequence ID" value="NZ_LTDM01000005.1"/>
</dbReference>
<comment type="subcellular location">
    <subcellularLocation>
        <location evidence="1">Membrane</location>
    </subcellularLocation>
</comment>
<keyword evidence="5" id="KW-1133">Transmembrane helix</keyword>
<dbReference type="GO" id="GO:0005524">
    <property type="term" value="F:ATP binding"/>
    <property type="evidence" value="ECO:0007669"/>
    <property type="project" value="InterPro"/>
</dbReference>
<dbReference type="GO" id="GO:0008551">
    <property type="term" value="F:P-type cadmium transporter activity"/>
    <property type="evidence" value="ECO:0007669"/>
    <property type="project" value="UniProtKB-EC"/>
</dbReference>
<keyword evidence="3" id="KW-0104">Cadmium</keyword>
<name>A0A1U7M8G4_TISCR</name>
<dbReference type="Gene3D" id="3.40.1110.10">
    <property type="entry name" value="Calcium-transporting ATPase, cytoplasmic domain N"/>
    <property type="match status" value="1"/>
</dbReference>
<dbReference type="NCBIfam" id="TIGR01494">
    <property type="entry name" value="ATPase_P-type"/>
    <property type="match status" value="1"/>
</dbReference>
<dbReference type="EMBL" id="LTDM01000005">
    <property type="protein sequence ID" value="OLS03571.1"/>
    <property type="molecule type" value="Genomic_DNA"/>
</dbReference>
<dbReference type="PANTHER" id="PTHR48085">
    <property type="entry name" value="CADMIUM/ZINC-TRANSPORTING ATPASE HMA2-RELATED"/>
    <property type="match status" value="1"/>
</dbReference>
<organism evidence="9 10">
    <name type="scientific">Tissierella creatinophila DSM 6911</name>
    <dbReference type="NCBI Taxonomy" id="1123403"/>
    <lineage>
        <taxon>Bacteria</taxon>
        <taxon>Bacillati</taxon>
        <taxon>Bacillota</taxon>
        <taxon>Tissierellia</taxon>
        <taxon>Tissierellales</taxon>
        <taxon>Tissierellaceae</taxon>
        <taxon>Tissierella</taxon>
    </lineage>
</organism>
<dbReference type="InterPro" id="IPR023214">
    <property type="entry name" value="HAD_sf"/>
</dbReference>
<dbReference type="GO" id="GO:0016887">
    <property type="term" value="F:ATP hydrolysis activity"/>
    <property type="evidence" value="ECO:0007669"/>
    <property type="project" value="InterPro"/>
</dbReference>
<comment type="catalytic activity">
    <reaction evidence="8">
        <text>Cd(2+)(in) + ATP + H2O = Cd(2+)(out) + ADP + phosphate + H(+)</text>
        <dbReference type="Rhea" id="RHEA:12132"/>
        <dbReference type="ChEBI" id="CHEBI:15377"/>
        <dbReference type="ChEBI" id="CHEBI:15378"/>
        <dbReference type="ChEBI" id="CHEBI:30616"/>
        <dbReference type="ChEBI" id="CHEBI:43474"/>
        <dbReference type="ChEBI" id="CHEBI:48775"/>
        <dbReference type="ChEBI" id="CHEBI:456216"/>
        <dbReference type="EC" id="7.2.2.21"/>
    </reaction>
</comment>
<comment type="similarity">
    <text evidence="2">Belongs to the cation transport ATPase (P-type) (TC 3.A.3) family. Type IB subfamily.</text>
</comment>
<dbReference type="GO" id="GO:0016020">
    <property type="term" value="C:membrane"/>
    <property type="evidence" value="ECO:0007669"/>
    <property type="project" value="UniProtKB-SubCell"/>
</dbReference>
<dbReference type="PRINTS" id="PR00119">
    <property type="entry name" value="CATATPASE"/>
</dbReference>
<dbReference type="Gene3D" id="3.40.50.1000">
    <property type="entry name" value="HAD superfamily/HAD-like"/>
    <property type="match status" value="1"/>
</dbReference>